<proteinExistence type="predicted"/>
<dbReference type="GO" id="GO:0016279">
    <property type="term" value="F:protein-lysine N-methyltransferase activity"/>
    <property type="evidence" value="ECO:0007669"/>
    <property type="project" value="TreeGrafter"/>
</dbReference>
<accession>A0A9W4MP20</accession>
<protein>
    <recommendedName>
        <fullName evidence="3">SET domain-containing protein</fullName>
    </recommendedName>
</protein>
<dbReference type="Gene3D" id="3.90.1410.10">
    <property type="entry name" value="set domain protein methyltransferase, domain 1"/>
    <property type="match status" value="1"/>
</dbReference>
<dbReference type="PANTHER" id="PTHR13271">
    <property type="entry name" value="UNCHARACTERIZED PUTATIVE METHYLTRANSFERASE"/>
    <property type="match status" value="1"/>
</dbReference>
<dbReference type="SUPFAM" id="SSF82199">
    <property type="entry name" value="SET domain"/>
    <property type="match status" value="1"/>
</dbReference>
<gene>
    <name evidence="1" type="ORF">PNAL_LOCUS1471</name>
</gene>
<dbReference type="PANTHER" id="PTHR13271:SF137">
    <property type="entry name" value="SET DOMAIN-CONTAINING PROTEIN"/>
    <property type="match status" value="1"/>
</dbReference>
<dbReference type="OrthoDB" id="96314at2759"/>
<dbReference type="InterPro" id="IPR046341">
    <property type="entry name" value="SET_dom_sf"/>
</dbReference>
<name>A0A9W4MP20_PENNA</name>
<dbReference type="EMBL" id="CAJVNV010000041">
    <property type="protein sequence ID" value="CAG7986333.1"/>
    <property type="molecule type" value="Genomic_DNA"/>
</dbReference>
<dbReference type="InterPro" id="IPR050600">
    <property type="entry name" value="SETD3_SETD6_MTase"/>
</dbReference>
<comment type="caution">
    <text evidence="1">The sequence shown here is derived from an EMBL/GenBank/DDBJ whole genome shotgun (WGS) entry which is preliminary data.</text>
</comment>
<dbReference type="AlphaFoldDB" id="A0A9W4MP20"/>
<evidence type="ECO:0008006" key="3">
    <source>
        <dbReference type="Google" id="ProtNLM"/>
    </source>
</evidence>
<sequence>MKANEIMIAVPVSTMLTIDCVPREFVDRFPHEASVHGILAAFLTHGDVRLLDHWAIWRKTWPSREHFQESLPVLWPECTGSYDEGYINLPPSATGQWNLFSNTPCDFTAQDTYQKVLVQQQKRLHDAWEHVLSVFPTTDWSLFSYHWLILNTRSFYYVSPGKEPPDDWNDAIGLVPFGDYLNHADNAHCEVVFDGQVSTFRATARHDGFFLDLNESDAVYLDDIVFQDLSVDDKEALRTHGYYGHYEINSSGLSLGVSIVASLKCMKREDWERYVLDLPSSGPISEEATEWIRKWVKTYLEESLLAIKGLEGKTGVKGVAWSLENLSPALNQKVATLLRRWIQIREICKKALDTLA</sequence>
<evidence type="ECO:0000313" key="2">
    <source>
        <dbReference type="Proteomes" id="UP001153461"/>
    </source>
</evidence>
<evidence type="ECO:0000313" key="1">
    <source>
        <dbReference type="EMBL" id="CAG7986333.1"/>
    </source>
</evidence>
<organism evidence="1 2">
    <name type="scientific">Penicillium nalgiovense</name>
    <dbReference type="NCBI Taxonomy" id="60175"/>
    <lineage>
        <taxon>Eukaryota</taxon>
        <taxon>Fungi</taxon>
        <taxon>Dikarya</taxon>
        <taxon>Ascomycota</taxon>
        <taxon>Pezizomycotina</taxon>
        <taxon>Eurotiomycetes</taxon>
        <taxon>Eurotiomycetidae</taxon>
        <taxon>Eurotiales</taxon>
        <taxon>Aspergillaceae</taxon>
        <taxon>Penicillium</taxon>
    </lineage>
</organism>
<reference evidence="1" key="1">
    <citation type="submission" date="2021-07" db="EMBL/GenBank/DDBJ databases">
        <authorList>
            <person name="Branca A.L. A."/>
        </authorList>
    </citation>
    <scope>NUCLEOTIDE SEQUENCE</scope>
</reference>
<dbReference type="Proteomes" id="UP001153461">
    <property type="component" value="Unassembled WGS sequence"/>
</dbReference>